<feature type="coiled-coil region" evidence="1">
    <location>
        <begin position="233"/>
        <end position="297"/>
    </location>
</feature>
<dbReference type="RefSeq" id="WP_386806233.1">
    <property type="nucleotide sequence ID" value="NZ_JBHTMU010000061.1"/>
</dbReference>
<evidence type="ECO:0000313" key="4">
    <source>
        <dbReference type="EMBL" id="MFD1344656.1"/>
    </source>
</evidence>
<keyword evidence="4" id="KW-0762">Sugar transport</keyword>
<reference evidence="5" key="1">
    <citation type="journal article" date="2019" name="Int. J. Syst. Evol. Microbiol.">
        <title>The Global Catalogue of Microorganisms (GCM) 10K type strain sequencing project: providing services to taxonomists for standard genome sequencing and annotation.</title>
        <authorList>
            <consortium name="The Broad Institute Genomics Platform"/>
            <consortium name="The Broad Institute Genome Sequencing Center for Infectious Disease"/>
            <person name="Wu L."/>
            <person name="Ma J."/>
        </authorList>
    </citation>
    <scope>NUCLEOTIDE SEQUENCE [LARGE SCALE GENOMIC DNA]</scope>
    <source>
        <strain evidence="5">CCUG 62953</strain>
    </source>
</reference>
<dbReference type="EMBL" id="JBHTMU010000061">
    <property type="protein sequence ID" value="MFD1344656.1"/>
    <property type="molecule type" value="Genomic_DNA"/>
</dbReference>
<dbReference type="Proteomes" id="UP001597135">
    <property type="component" value="Unassembled WGS sequence"/>
</dbReference>
<name>A0ABW3ZND4_9RHOB</name>
<dbReference type="PANTHER" id="PTHR32309:SF13">
    <property type="entry name" value="FERRIC ENTEROBACTIN TRANSPORT PROTEIN FEPE"/>
    <property type="match status" value="1"/>
</dbReference>
<protein>
    <submittedName>
        <fullName evidence="4">Sugar transporter</fullName>
    </submittedName>
</protein>
<keyword evidence="3" id="KW-0472">Membrane</keyword>
<sequence>MNNPSDPPFRSLRLAEAAEAPDTPDPALEPKKRKGKRRKLLADDGSTVKVREMAGPARLKRRHWGVVGGFAAVVLLPLALIAGYLWFVAVDQYSSTTGFTVRQEEGGSATELLGGLAQFAGTSVGSESDVLYEFIQSQQIVEAIDGKLGLIGLYSAPKDTDPVFALAPDATLEELVSYWQRMVRISYDQSTGLIELRVLAFSPEEAQGVAQAIVAESQEMINTLNDQARVDALRYAEADLEEALTRLKAAREALTEFRLRTQILDPQADIQGRMGVLNTLQQQLAEALIEYDILLQRSSDTDPRVVQARQRINVIRARITEERQSFASDDGNPVADEDYPTLMAEYESLVVDREFAEETYRAALAAMDVARANASRQSLYLAEYIQPTFARSSEFPQRLVLTGLAALFLGLLWAILALVYYSIRDRR</sequence>
<keyword evidence="1" id="KW-0175">Coiled coil</keyword>
<evidence type="ECO:0000256" key="1">
    <source>
        <dbReference type="SAM" id="Coils"/>
    </source>
</evidence>
<feature type="region of interest" description="Disordered" evidence="2">
    <location>
        <begin position="1"/>
        <end position="41"/>
    </location>
</feature>
<feature type="transmembrane region" description="Helical" evidence="3">
    <location>
        <begin position="399"/>
        <end position="423"/>
    </location>
</feature>
<comment type="caution">
    <text evidence="4">The sequence shown here is derived from an EMBL/GenBank/DDBJ whole genome shotgun (WGS) entry which is preliminary data.</text>
</comment>
<keyword evidence="3" id="KW-0812">Transmembrane</keyword>
<accession>A0ABW3ZND4</accession>
<evidence type="ECO:0000313" key="5">
    <source>
        <dbReference type="Proteomes" id="UP001597135"/>
    </source>
</evidence>
<dbReference type="PANTHER" id="PTHR32309">
    <property type="entry name" value="TYROSINE-PROTEIN KINASE"/>
    <property type="match status" value="1"/>
</dbReference>
<organism evidence="4 5">
    <name type="scientific">Litorisediminicola beolgyonensis</name>
    <dbReference type="NCBI Taxonomy" id="1173614"/>
    <lineage>
        <taxon>Bacteria</taxon>
        <taxon>Pseudomonadati</taxon>
        <taxon>Pseudomonadota</taxon>
        <taxon>Alphaproteobacteria</taxon>
        <taxon>Rhodobacterales</taxon>
        <taxon>Paracoccaceae</taxon>
        <taxon>Litorisediminicola</taxon>
    </lineage>
</organism>
<evidence type="ECO:0000256" key="3">
    <source>
        <dbReference type="SAM" id="Phobius"/>
    </source>
</evidence>
<dbReference type="InterPro" id="IPR050445">
    <property type="entry name" value="Bact_polysacc_biosynth/exp"/>
</dbReference>
<feature type="transmembrane region" description="Helical" evidence="3">
    <location>
        <begin position="64"/>
        <end position="87"/>
    </location>
</feature>
<keyword evidence="5" id="KW-1185">Reference proteome</keyword>
<keyword evidence="4" id="KW-0813">Transport</keyword>
<gene>
    <name evidence="4" type="ORF">ACFQ4E_19660</name>
</gene>
<keyword evidence="3" id="KW-1133">Transmembrane helix</keyword>
<evidence type="ECO:0000256" key="2">
    <source>
        <dbReference type="SAM" id="MobiDB-lite"/>
    </source>
</evidence>
<proteinExistence type="predicted"/>